<reference evidence="3 4" key="1">
    <citation type="submission" date="2023-01" db="EMBL/GenBank/DDBJ databases">
        <title>Analysis of 21 Apiospora genomes using comparative genomics revels a genus with tremendous synthesis potential of carbohydrate active enzymes and secondary metabolites.</title>
        <authorList>
            <person name="Sorensen T."/>
        </authorList>
    </citation>
    <scope>NUCLEOTIDE SEQUENCE [LARGE SCALE GENOMIC DNA]</scope>
    <source>
        <strain evidence="3 4">CBS 24483</strain>
    </source>
</reference>
<evidence type="ECO:0000259" key="2">
    <source>
        <dbReference type="PROSITE" id="PS50879"/>
    </source>
</evidence>
<organism evidence="3 4">
    <name type="scientific">Apiospora aurea</name>
    <dbReference type="NCBI Taxonomy" id="335848"/>
    <lineage>
        <taxon>Eukaryota</taxon>
        <taxon>Fungi</taxon>
        <taxon>Dikarya</taxon>
        <taxon>Ascomycota</taxon>
        <taxon>Pezizomycotina</taxon>
        <taxon>Sordariomycetes</taxon>
        <taxon>Xylariomycetidae</taxon>
        <taxon>Amphisphaeriales</taxon>
        <taxon>Apiosporaceae</taxon>
        <taxon>Apiospora</taxon>
    </lineage>
</organism>
<dbReference type="Proteomes" id="UP001391051">
    <property type="component" value="Unassembled WGS sequence"/>
</dbReference>
<feature type="region of interest" description="Disordered" evidence="1">
    <location>
        <begin position="433"/>
        <end position="495"/>
    </location>
</feature>
<dbReference type="SUPFAM" id="SSF53098">
    <property type="entry name" value="Ribonuclease H-like"/>
    <property type="match status" value="1"/>
</dbReference>
<gene>
    <name evidence="3" type="ORF">PG986_010298</name>
</gene>
<feature type="region of interest" description="Disordered" evidence="1">
    <location>
        <begin position="533"/>
        <end position="586"/>
    </location>
</feature>
<feature type="region of interest" description="Disordered" evidence="1">
    <location>
        <begin position="154"/>
        <end position="181"/>
    </location>
</feature>
<dbReference type="Pfam" id="PF00075">
    <property type="entry name" value="RNase_H"/>
    <property type="match status" value="1"/>
</dbReference>
<feature type="domain" description="RNase H type-1" evidence="2">
    <location>
        <begin position="217"/>
        <end position="392"/>
    </location>
</feature>
<dbReference type="InterPro" id="IPR002156">
    <property type="entry name" value="RNaseH_domain"/>
</dbReference>
<proteinExistence type="predicted"/>
<dbReference type="GeneID" id="92079582"/>
<dbReference type="EMBL" id="JAQQWE010000006">
    <property type="protein sequence ID" value="KAK7949412.1"/>
    <property type="molecule type" value="Genomic_DNA"/>
</dbReference>
<dbReference type="RefSeq" id="XP_066698918.1">
    <property type="nucleotide sequence ID" value="XM_066846520.1"/>
</dbReference>
<dbReference type="Gene3D" id="3.30.420.10">
    <property type="entry name" value="Ribonuclease H-like superfamily/Ribonuclease H"/>
    <property type="match status" value="1"/>
</dbReference>
<evidence type="ECO:0000256" key="1">
    <source>
        <dbReference type="SAM" id="MobiDB-lite"/>
    </source>
</evidence>
<keyword evidence="4" id="KW-1185">Reference proteome</keyword>
<feature type="region of interest" description="Disordered" evidence="1">
    <location>
        <begin position="57"/>
        <end position="91"/>
    </location>
</feature>
<evidence type="ECO:0000313" key="4">
    <source>
        <dbReference type="Proteomes" id="UP001391051"/>
    </source>
</evidence>
<feature type="compositionally biased region" description="Low complexity" evidence="1">
    <location>
        <begin position="66"/>
        <end position="77"/>
    </location>
</feature>
<dbReference type="PROSITE" id="PS50879">
    <property type="entry name" value="RNASE_H_1"/>
    <property type="match status" value="1"/>
</dbReference>
<protein>
    <recommendedName>
        <fullName evidence="2">RNase H type-1 domain-containing protein</fullName>
    </recommendedName>
</protein>
<evidence type="ECO:0000313" key="3">
    <source>
        <dbReference type="EMBL" id="KAK7949412.1"/>
    </source>
</evidence>
<feature type="region of interest" description="Disordered" evidence="1">
    <location>
        <begin position="1"/>
        <end position="22"/>
    </location>
</feature>
<dbReference type="InterPro" id="IPR012337">
    <property type="entry name" value="RNaseH-like_sf"/>
</dbReference>
<feature type="compositionally biased region" description="Polar residues" evidence="1">
    <location>
        <begin position="440"/>
        <end position="452"/>
    </location>
</feature>
<name>A0ABR1QA39_9PEZI</name>
<accession>A0ABR1QA39</accession>
<dbReference type="InterPro" id="IPR036397">
    <property type="entry name" value="RNaseH_sf"/>
</dbReference>
<comment type="caution">
    <text evidence="3">The sequence shown here is derived from an EMBL/GenBank/DDBJ whole genome shotgun (WGS) entry which is preliminary data.</text>
</comment>
<feature type="compositionally biased region" description="Basic residues" evidence="1">
    <location>
        <begin position="557"/>
        <end position="586"/>
    </location>
</feature>
<feature type="compositionally biased region" description="Polar residues" evidence="1">
    <location>
        <begin position="78"/>
        <end position="91"/>
    </location>
</feature>
<sequence>MASQQVTAQPLMPQGPTAVASTFEPPRHMTRVGLANWPSIKYAGFFATRQVWSCGDETIKKPQPPAIAQHAQSSSSIEHTSSAGTLDSGTQTDRCVPAAVAELQIAEPAKPPSEPEKPALIFGSIACRQKFDFNHHPADRPPVQIRETPVAAPLSLLSPNPKQKSPVKPARLTSKPVAQTTTSSYRERLPYNAIRVIHQASIRSKKLATSAMDMPELGDCIAIYSDGSAQLQGQGTAKTSAVTYRRSYDRTKAGNVPWIDKTYGVIGIRGSNEAEIVAVAEAVRVLEQEVRSYAESQKIKLTNTSAPLQVFLFSDSRYCLGILDRMLQALWRGTRFTGRDWTVESLKANVVKLVETIAATNLEVPLEFRWIKGHSGIPGNNRADKLAARAIHIAELYFSGHEKHVSPARHEVVEMTEIRRVLLNGREDTLPLDLAPLTDESYSSSRSTTEPQSDTDKSPMVSGAIQPAIDKTKRDPKPQENNPATDGQAAAPLSAVDNTIADLGREVRGQRDEERKQSEQTVSKFLEALEELKKAPHVTTTLVAGGEVADPEPKPEKQRKRSILVAKIRRAGQRLRGIGRKSKSRE</sequence>